<keyword evidence="14" id="KW-1185">Reference proteome</keyword>
<dbReference type="Gene3D" id="2.40.50.100">
    <property type="match status" value="1"/>
</dbReference>
<keyword evidence="5 9" id="KW-0997">Cell inner membrane</keyword>
<comment type="similarity">
    <text evidence="2 9">Belongs to the membrane fusion protein (MFP) (TC 8.A.1) family.</text>
</comment>
<dbReference type="Pfam" id="PF25994">
    <property type="entry name" value="HH_AprE"/>
    <property type="match status" value="1"/>
</dbReference>
<keyword evidence="3 9" id="KW-0813">Transport</keyword>
<dbReference type="RefSeq" id="WP_191775163.1">
    <property type="nucleotide sequence ID" value="NZ_JACYFU010000002.1"/>
</dbReference>
<protein>
    <recommendedName>
        <fullName evidence="9">Membrane fusion protein (MFP) family protein</fullName>
    </recommendedName>
</protein>
<dbReference type="InterPro" id="IPR058982">
    <property type="entry name" value="Beta-barrel_AprE"/>
</dbReference>
<dbReference type="PANTHER" id="PTHR30386:SF17">
    <property type="entry name" value="ALKALINE PROTEASE SECRETION PROTEIN APRE"/>
    <property type="match status" value="1"/>
</dbReference>
<evidence type="ECO:0000313" key="13">
    <source>
        <dbReference type="EMBL" id="MBD8065938.1"/>
    </source>
</evidence>
<sequence>MAMIDTASPYAQSSVRKGRDPARFSMRGRVIGGVFFAIVLLGGIGGWAATARLSGAVIGQGAVHVDEDLKVVQHPDGGVVREIAVRVGDRVTAGQVLLRLDETQVRAEHAILEGQLMELEARRLRLLAERDGLTSIGIPESFFAHYPQGQKEIDEEAQLFASNLEYRNAQNEQIHSQIGQLEQEIIGLEAQQAANLHELELTTADRSRLRTLASDKLVEASRVTSVERDTVRLEGQIGEVKAAIARAGASIGELKFRVMGMDSDRRTVAQRELRAVDTQLAELRERHAASGARVERVIIRAPVSGIVNDLSVSTLGGVISPAERLITIVPDDADLRIQFRVAITDIDQVTVGKDATLRFSAFNQRVTPEAQGVVSRVAAAAQFDQASGQSFYDAEVEITGGVDGGAQLVPGMPVEVFIQTEEQLALAYFMKPFTDQVARSFREE</sequence>
<name>A0A927FW51_9HYPH</name>
<accession>A0A927FW51</accession>
<dbReference type="InterPro" id="IPR050739">
    <property type="entry name" value="MFP"/>
</dbReference>
<dbReference type="GO" id="GO:0005886">
    <property type="term" value="C:plasma membrane"/>
    <property type="evidence" value="ECO:0007669"/>
    <property type="project" value="UniProtKB-SubCell"/>
</dbReference>
<proteinExistence type="inferred from homology"/>
<keyword evidence="7 9" id="KW-1133">Transmembrane helix</keyword>
<evidence type="ECO:0000256" key="2">
    <source>
        <dbReference type="ARBA" id="ARBA00009477"/>
    </source>
</evidence>
<evidence type="ECO:0000256" key="10">
    <source>
        <dbReference type="SAM" id="Coils"/>
    </source>
</evidence>
<dbReference type="InterPro" id="IPR010129">
    <property type="entry name" value="T1SS_HlyD"/>
</dbReference>
<keyword evidence="4 9" id="KW-1003">Cell membrane</keyword>
<evidence type="ECO:0000256" key="8">
    <source>
        <dbReference type="ARBA" id="ARBA00023136"/>
    </source>
</evidence>
<keyword evidence="10" id="KW-0175">Coiled coil</keyword>
<evidence type="ECO:0000313" key="14">
    <source>
        <dbReference type="Proteomes" id="UP000654108"/>
    </source>
</evidence>
<dbReference type="NCBIfam" id="TIGR01843">
    <property type="entry name" value="type_I_hlyD"/>
    <property type="match status" value="1"/>
</dbReference>
<evidence type="ECO:0000259" key="12">
    <source>
        <dbReference type="Pfam" id="PF26002"/>
    </source>
</evidence>
<feature type="domain" description="AprE-like beta-barrel" evidence="12">
    <location>
        <begin position="336"/>
        <end position="421"/>
    </location>
</feature>
<feature type="transmembrane region" description="Helical" evidence="9">
    <location>
        <begin position="30"/>
        <end position="49"/>
    </location>
</feature>
<evidence type="ECO:0000259" key="11">
    <source>
        <dbReference type="Pfam" id="PF25994"/>
    </source>
</evidence>
<dbReference type="Gene3D" id="2.40.30.170">
    <property type="match status" value="1"/>
</dbReference>
<evidence type="ECO:0000256" key="3">
    <source>
        <dbReference type="ARBA" id="ARBA00022448"/>
    </source>
</evidence>
<dbReference type="AlphaFoldDB" id="A0A927FW51"/>
<comment type="subcellular location">
    <subcellularLocation>
        <location evidence="1 9">Cell inner membrane</location>
        <topology evidence="1 9">Single-pass membrane protein</topology>
    </subcellularLocation>
</comment>
<dbReference type="Proteomes" id="UP000654108">
    <property type="component" value="Unassembled WGS sequence"/>
</dbReference>
<reference evidence="13" key="1">
    <citation type="submission" date="2020-09" db="EMBL/GenBank/DDBJ databases">
        <title>Genome seq and assembly of Devosia sp.</title>
        <authorList>
            <person name="Chhetri G."/>
        </authorList>
    </citation>
    <scope>NUCLEOTIDE SEQUENCE</scope>
    <source>
        <strain evidence="13">PTR5</strain>
    </source>
</reference>
<dbReference type="EMBL" id="JACYFU010000002">
    <property type="protein sequence ID" value="MBD8065938.1"/>
    <property type="molecule type" value="Genomic_DNA"/>
</dbReference>
<evidence type="ECO:0000256" key="7">
    <source>
        <dbReference type="ARBA" id="ARBA00022989"/>
    </source>
</evidence>
<dbReference type="PANTHER" id="PTHR30386">
    <property type="entry name" value="MEMBRANE FUSION SUBUNIT OF EMRAB-TOLC MULTIDRUG EFFLUX PUMP"/>
    <property type="match status" value="1"/>
</dbReference>
<gene>
    <name evidence="13" type="ORF">IC608_10680</name>
</gene>
<evidence type="ECO:0000256" key="4">
    <source>
        <dbReference type="ARBA" id="ARBA00022475"/>
    </source>
</evidence>
<dbReference type="Pfam" id="PF26002">
    <property type="entry name" value="Beta-barrel_AprE"/>
    <property type="match status" value="1"/>
</dbReference>
<organism evidence="13 14">
    <name type="scientific">Devosia oryzisoli</name>
    <dbReference type="NCBI Taxonomy" id="2774138"/>
    <lineage>
        <taxon>Bacteria</taxon>
        <taxon>Pseudomonadati</taxon>
        <taxon>Pseudomonadota</taxon>
        <taxon>Alphaproteobacteria</taxon>
        <taxon>Hyphomicrobiales</taxon>
        <taxon>Devosiaceae</taxon>
        <taxon>Devosia</taxon>
    </lineage>
</organism>
<dbReference type="GO" id="GO:0015031">
    <property type="term" value="P:protein transport"/>
    <property type="evidence" value="ECO:0007669"/>
    <property type="project" value="InterPro"/>
</dbReference>
<evidence type="ECO:0000256" key="1">
    <source>
        <dbReference type="ARBA" id="ARBA00004377"/>
    </source>
</evidence>
<dbReference type="InterPro" id="IPR058781">
    <property type="entry name" value="HH_AprE-like"/>
</dbReference>
<keyword evidence="8 9" id="KW-0472">Membrane</keyword>
<evidence type="ECO:0000256" key="9">
    <source>
        <dbReference type="RuleBase" id="RU365093"/>
    </source>
</evidence>
<comment type="caution">
    <text evidence="13">The sequence shown here is derived from an EMBL/GenBank/DDBJ whole genome shotgun (WGS) entry which is preliminary data.</text>
</comment>
<keyword evidence="6 9" id="KW-0812">Transmembrane</keyword>
<feature type="domain" description="AprE-like long alpha-helical hairpin" evidence="11">
    <location>
        <begin position="105"/>
        <end position="290"/>
    </location>
</feature>
<evidence type="ECO:0000256" key="6">
    <source>
        <dbReference type="ARBA" id="ARBA00022692"/>
    </source>
</evidence>
<feature type="coiled-coil region" evidence="10">
    <location>
        <begin position="102"/>
        <end position="129"/>
    </location>
</feature>
<evidence type="ECO:0000256" key="5">
    <source>
        <dbReference type="ARBA" id="ARBA00022519"/>
    </source>
</evidence>
<dbReference type="PRINTS" id="PR01490">
    <property type="entry name" value="RTXTOXIND"/>
</dbReference>